<evidence type="ECO:0000256" key="6">
    <source>
        <dbReference type="ARBA" id="ARBA00022989"/>
    </source>
</evidence>
<dbReference type="Pfam" id="PF00858">
    <property type="entry name" value="ASC"/>
    <property type="match status" value="1"/>
</dbReference>
<keyword evidence="10 12" id="KW-0739">Sodium transport</keyword>
<dbReference type="PANTHER" id="PTHR11690">
    <property type="entry name" value="AMILORIDE-SENSITIVE SODIUM CHANNEL-RELATED"/>
    <property type="match status" value="1"/>
</dbReference>
<organism evidence="14 15">
    <name type="scientific">Acyrthosiphon pisum</name>
    <name type="common">Pea aphid</name>
    <dbReference type="NCBI Taxonomy" id="7029"/>
    <lineage>
        <taxon>Eukaryota</taxon>
        <taxon>Metazoa</taxon>
        <taxon>Ecdysozoa</taxon>
        <taxon>Arthropoda</taxon>
        <taxon>Hexapoda</taxon>
        <taxon>Insecta</taxon>
        <taxon>Pterygota</taxon>
        <taxon>Neoptera</taxon>
        <taxon>Paraneoptera</taxon>
        <taxon>Hemiptera</taxon>
        <taxon>Sternorrhyncha</taxon>
        <taxon>Aphidomorpha</taxon>
        <taxon>Aphidoidea</taxon>
        <taxon>Aphididae</taxon>
        <taxon>Macrosiphini</taxon>
        <taxon>Acyrthosiphon</taxon>
    </lineage>
</organism>
<accession>A0A8R2NVB8</accession>
<evidence type="ECO:0000256" key="10">
    <source>
        <dbReference type="ARBA" id="ARBA00023201"/>
    </source>
</evidence>
<dbReference type="GeneID" id="100167872"/>
<dbReference type="GO" id="GO:0005886">
    <property type="term" value="C:plasma membrane"/>
    <property type="evidence" value="ECO:0007669"/>
    <property type="project" value="TreeGrafter"/>
</dbReference>
<evidence type="ECO:0000313" key="15">
    <source>
        <dbReference type="Proteomes" id="UP000007819"/>
    </source>
</evidence>
<evidence type="ECO:0000256" key="4">
    <source>
        <dbReference type="ARBA" id="ARBA00022461"/>
    </source>
</evidence>
<evidence type="ECO:0000256" key="1">
    <source>
        <dbReference type="ARBA" id="ARBA00004141"/>
    </source>
</evidence>
<evidence type="ECO:0000256" key="8">
    <source>
        <dbReference type="ARBA" id="ARBA00023065"/>
    </source>
</evidence>
<dbReference type="Gene3D" id="1.10.287.770">
    <property type="entry name" value="YojJ-like"/>
    <property type="match status" value="1"/>
</dbReference>
<reference evidence="14" key="2">
    <citation type="submission" date="2022-06" db="UniProtKB">
        <authorList>
            <consortium name="EnsemblMetazoa"/>
        </authorList>
    </citation>
    <scope>IDENTIFICATION</scope>
</reference>
<keyword evidence="15" id="KW-1185">Reference proteome</keyword>
<dbReference type="KEGG" id="api:100167872"/>
<proteinExistence type="inferred from homology"/>
<dbReference type="RefSeq" id="XP_029347042.1">
    <property type="nucleotide sequence ID" value="XM_029491182.1"/>
</dbReference>
<evidence type="ECO:0000256" key="5">
    <source>
        <dbReference type="ARBA" id="ARBA00022692"/>
    </source>
</evidence>
<keyword evidence="3 12" id="KW-0813">Transport</keyword>
<sequence>MNSWEAYQTNAISFVVETSSLEFQTTFPAVSVCEVNNVANIQKLANKLIVVPISFNNNIDIEFRIFGDNRNFNLDEIVKEITYFKGTSYYINEFCMTGQYNCPKSNFSKLAISVNSIFIQTRSTCDEVFLNCTWNNVRDFDCCKHFILTETELGICYTLTMENESSVCIYTVNFIALKYCNFNVRIYLYRPDSDDFIDMYSNRETGPSNLRIKLLSPSQVAAIYILPTLQTFRISQIVVLLHNYSTTVFIHSVVDVPYYNTISTDILQATMGIYKQFKFVIKDIENEDEVRFVGISQRRCRFPLENYLDVSSKYSYSSCIVNCRRQKQLEMCNCTSHLMPNSSMYGITIELSEQCDINGLVCLNTHYAELSVLKKKKSKRPGLECYCVPSCIEAEISVITVESFITNENESVIQLMMDRLPAERLKRNVVRGRLDVLVSLGGSVALFVGASILSFLEIIYYFIIRMRNVKMPNLKKPKTSKCELKMK</sequence>
<comment type="similarity">
    <text evidence="2 12">Belongs to the amiloride-sensitive sodium channel (TC 1.A.6) family.</text>
</comment>
<keyword evidence="5 12" id="KW-0812">Transmembrane</keyword>
<keyword evidence="4 12" id="KW-0894">Sodium channel</keyword>
<keyword evidence="7" id="KW-0915">Sodium</keyword>
<dbReference type="OrthoDB" id="5874059at2759"/>
<evidence type="ECO:0000256" key="7">
    <source>
        <dbReference type="ARBA" id="ARBA00023053"/>
    </source>
</evidence>
<dbReference type="PANTHER" id="PTHR11690:SF175">
    <property type="entry name" value="PICKPOCKET 13-RELATED"/>
    <property type="match status" value="1"/>
</dbReference>
<evidence type="ECO:0000256" key="2">
    <source>
        <dbReference type="ARBA" id="ARBA00007193"/>
    </source>
</evidence>
<feature type="transmembrane region" description="Helical" evidence="13">
    <location>
        <begin position="436"/>
        <end position="463"/>
    </location>
</feature>
<dbReference type="PRINTS" id="PR01078">
    <property type="entry name" value="AMINACHANNEL"/>
</dbReference>
<reference evidence="15" key="1">
    <citation type="submission" date="2010-06" db="EMBL/GenBank/DDBJ databases">
        <authorList>
            <person name="Jiang H."/>
            <person name="Abraham K."/>
            <person name="Ali S."/>
            <person name="Alsbrooks S.L."/>
            <person name="Anim B.N."/>
            <person name="Anosike U.S."/>
            <person name="Attaway T."/>
            <person name="Bandaranaike D.P."/>
            <person name="Battles P.K."/>
            <person name="Bell S.N."/>
            <person name="Bell A.V."/>
            <person name="Beltran B."/>
            <person name="Bickham C."/>
            <person name="Bustamante Y."/>
            <person name="Caleb T."/>
            <person name="Canada A."/>
            <person name="Cardenas V."/>
            <person name="Carter K."/>
            <person name="Chacko J."/>
            <person name="Chandrabose M.N."/>
            <person name="Chavez D."/>
            <person name="Chavez A."/>
            <person name="Chen L."/>
            <person name="Chu H.-S."/>
            <person name="Claassen K.J."/>
            <person name="Cockrell R."/>
            <person name="Collins M."/>
            <person name="Cooper J.A."/>
            <person name="Cree A."/>
            <person name="Curry S.M."/>
            <person name="Da Y."/>
            <person name="Dao M.D."/>
            <person name="Das B."/>
            <person name="Davila M.-L."/>
            <person name="Davy-Carroll L."/>
            <person name="Denson S."/>
            <person name="Dinh H."/>
            <person name="Ebong V.E."/>
            <person name="Edwards J.R."/>
            <person name="Egan A."/>
            <person name="El-Daye J."/>
            <person name="Escobedo L."/>
            <person name="Fernandez S."/>
            <person name="Fernando P.R."/>
            <person name="Flagg N."/>
            <person name="Forbes L.D."/>
            <person name="Fowler R.G."/>
            <person name="Fu Q."/>
            <person name="Gabisi R.A."/>
            <person name="Ganer J."/>
            <person name="Garbino Pronczuk A."/>
            <person name="Garcia R.M."/>
            <person name="Garner T."/>
            <person name="Garrett T.E."/>
            <person name="Gonzalez D.A."/>
            <person name="Hamid H."/>
            <person name="Hawkins E.S."/>
            <person name="Hirani K."/>
            <person name="Hogues M.E."/>
            <person name="Hollins B."/>
            <person name="Hsiao C.-H."/>
            <person name="Jabil R."/>
            <person name="James M.L."/>
            <person name="Jhangiani S.N."/>
            <person name="Johnson B."/>
            <person name="Johnson Q."/>
            <person name="Joshi V."/>
            <person name="Kalu J.B."/>
            <person name="Kam C."/>
            <person name="Kashfia A."/>
            <person name="Keebler J."/>
            <person name="Kisamo H."/>
            <person name="Kovar C.L."/>
            <person name="Lago L.A."/>
            <person name="Lai C.-Y."/>
            <person name="Laidlaw J."/>
            <person name="Lara F."/>
            <person name="Le T.-K."/>
            <person name="Lee S.L."/>
            <person name="Legall F.H."/>
            <person name="Lemon S.J."/>
            <person name="Lewis L.R."/>
            <person name="Li B."/>
            <person name="Liu Y."/>
            <person name="Liu Y.-S."/>
            <person name="Lopez J."/>
            <person name="Lozado R.J."/>
            <person name="Lu J."/>
            <person name="Madu R.C."/>
            <person name="Maheshwari M."/>
            <person name="Maheshwari R."/>
            <person name="Malloy K."/>
            <person name="Martinez E."/>
            <person name="Mathew T."/>
            <person name="Mercado I.C."/>
            <person name="Mercado C."/>
            <person name="Meyer B."/>
            <person name="Montgomery K."/>
            <person name="Morgan M.B."/>
            <person name="Munidasa M."/>
            <person name="Nazareth L.V."/>
            <person name="Nelson J."/>
            <person name="Ng B.M."/>
            <person name="Nguyen N.B."/>
            <person name="Nguyen P.Q."/>
            <person name="Nguyen T."/>
            <person name="Obregon M."/>
            <person name="Okwuonu G.O."/>
            <person name="Onwere C.G."/>
            <person name="Orozco G."/>
            <person name="Parra A."/>
            <person name="Patel S."/>
            <person name="Patil S."/>
            <person name="Perez A."/>
            <person name="Perez Y."/>
            <person name="Pham C."/>
            <person name="Primus E.L."/>
            <person name="Pu L.-L."/>
            <person name="Puazo M."/>
            <person name="Qin X."/>
            <person name="Quiroz J.B."/>
            <person name="Reese J."/>
            <person name="Richards S."/>
            <person name="Rives C.M."/>
            <person name="Robberts R."/>
            <person name="Ruiz S.J."/>
            <person name="Ruiz M.J."/>
            <person name="Santibanez J."/>
            <person name="Schneider B.W."/>
            <person name="Sisson I."/>
            <person name="Smith M."/>
            <person name="Sodergren E."/>
            <person name="Song X.-Z."/>
            <person name="Song B.B."/>
            <person name="Summersgill H."/>
            <person name="Thelus R."/>
            <person name="Thornton R.D."/>
            <person name="Trejos Z.Y."/>
            <person name="Usmani K."/>
            <person name="Vattathil S."/>
            <person name="Villasana D."/>
            <person name="Walker D.L."/>
            <person name="Wang S."/>
            <person name="Wang K."/>
            <person name="White C.S."/>
            <person name="Williams A.C."/>
            <person name="Williamson J."/>
            <person name="Wilson K."/>
            <person name="Woghiren I.O."/>
            <person name="Woodworth J.R."/>
            <person name="Worley K.C."/>
            <person name="Wright R.A."/>
            <person name="Wu W."/>
            <person name="Young L."/>
            <person name="Zhang L."/>
            <person name="Zhang J."/>
            <person name="Zhu Y."/>
            <person name="Muzny D.M."/>
            <person name="Weinstock G."/>
            <person name="Gibbs R.A."/>
        </authorList>
    </citation>
    <scope>NUCLEOTIDE SEQUENCE [LARGE SCALE GENOMIC DNA]</scope>
    <source>
        <strain evidence="15">LSR1</strain>
    </source>
</reference>
<evidence type="ECO:0000256" key="12">
    <source>
        <dbReference type="RuleBase" id="RU000679"/>
    </source>
</evidence>
<dbReference type="Proteomes" id="UP000007819">
    <property type="component" value="Chromosome A3"/>
</dbReference>
<dbReference type="InterPro" id="IPR001873">
    <property type="entry name" value="ENaC"/>
</dbReference>
<keyword evidence="9 13" id="KW-0472">Membrane</keyword>
<comment type="subcellular location">
    <subcellularLocation>
        <location evidence="1">Membrane</location>
        <topology evidence="1">Multi-pass membrane protein</topology>
    </subcellularLocation>
</comment>
<dbReference type="AlphaFoldDB" id="A0A8R2NVB8"/>
<evidence type="ECO:0000256" key="3">
    <source>
        <dbReference type="ARBA" id="ARBA00022448"/>
    </source>
</evidence>
<evidence type="ECO:0000256" key="9">
    <source>
        <dbReference type="ARBA" id="ARBA00023136"/>
    </source>
</evidence>
<name>A0A8R2NVB8_ACYPI</name>
<dbReference type="EnsemblMetazoa" id="XM_029491182.1">
    <property type="protein sequence ID" value="XP_029347042.1"/>
    <property type="gene ID" value="LOC100167872"/>
</dbReference>
<evidence type="ECO:0000313" key="14">
    <source>
        <dbReference type="EnsemblMetazoa" id="XP_029347042.1"/>
    </source>
</evidence>
<dbReference type="GO" id="GO:0015280">
    <property type="term" value="F:ligand-gated sodium channel activity"/>
    <property type="evidence" value="ECO:0007669"/>
    <property type="project" value="TreeGrafter"/>
</dbReference>
<evidence type="ECO:0000256" key="13">
    <source>
        <dbReference type="SAM" id="Phobius"/>
    </source>
</evidence>
<protein>
    <submittedName>
        <fullName evidence="14">Uncharacterized protein</fullName>
    </submittedName>
</protein>
<keyword evidence="11 12" id="KW-0407">Ion channel</keyword>
<keyword evidence="6 13" id="KW-1133">Transmembrane helix</keyword>
<keyword evidence="8 12" id="KW-0406">Ion transport</keyword>
<evidence type="ECO:0000256" key="11">
    <source>
        <dbReference type="ARBA" id="ARBA00023303"/>
    </source>
</evidence>